<dbReference type="PANTHER" id="PTHR43685:SF3">
    <property type="entry name" value="SLR2126 PROTEIN"/>
    <property type="match status" value="1"/>
</dbReference>
<evidence type="ECO:0000313" key="3">
    <source>
        <dbReference type="Proteomes" id="UP000184225"/>
    </source>
</evidence>
<dbReference type="InterPro" id="IPR029044">
    <property type="entry name" value="Nucleotide-diphossugar_trans"/>
</dbReference>
<evidence type="ECO:0000313" key="2">
    <source>
        <dbReference type="EMBL" id="SHI78049.1"/>
    </source>
</evidence>
<dbReference type="InterPro" id="IPR001173">
    <property type="entry name" value="Glyco_trans_2-like"/>
</dbReference>
<proteinExistence type="predicted"/>
<keyword evidence="2" id="KW-0808">Transferase</keyword>
<organism evidence="2 3">
    <name type="scientific">Mesonia phycicola</name>
    <dbReference type="NCBI Taxonomy" id="579105"/>
    <lineage>
        <taxon>Bacteria</taxon>
        <taxon>Pseudomonadati</taxon>
        <taxon>Bacteroidota</taxon>
        <taxon>Flavobacteriia</taxon>
        <taxon>Flavobacteriales</taxon>
        <taxon>Flavobacteriaceae</taxon>
        <taxon>Mesonia</taxon>
    </lineage>
</organism>
<feature type="domain" description="Glycosyltransferase 2-like" evidence="1">
    <location>
        <begin position="8"/>
        <end position="114"/>
    </location>
</feature>
<dbReference type="Proteomes" id="UP000184225">
    <property type="component" value="Unassembled WGS sequence"/>
</dbReference>
<sequence length="274" mass="31448">MKNSINISVIISTYNSEDWLEKVLWGYACQDSANFEVVIADDGSKQPTFDLIQRFQKIVNYPIQHVWQDDDGFQKSRILNKAILACKSDYILMSDGDCIPRKDFVSTHLKYREEGFFLSGGYFMLPLDISKMITKETIFSQQCFDVEWLKKNGLTSSFKNKKLSAKGFMQNMLNKITPTNASWNGHNASGWKKDMLAINGFDERMQYGGQDRELGERLINSGIKSKQIRYSAICLHLDHPRGYKTKESIDANLAIRKETKKRGVIKTPFGIKKL</sequence>
<dbReference type="Gene3D" id="3.90.550.10">
    <property type="entry name" value="Spore Coat Polysaccharide Biosynthesis Protein SpsA, Chain A"/>
    <property type="match status" value="1"/>
</dbReference>
<protein>
    <submittedName>
        <fullName evidence="2">Glycosyl transferase family 2</fullName>
    </submittedName>
</protein>
<dbReference type="CDD" id="cd06420">
    <property type="entry name" value="GT2_Chondriotin_Pol_N"/>
    <property type="match status" value="1"/>
</dbReference>
<dbReference type="PANTHER" id="PTHR43685">
    <property type="entry name" value="GLYCOSYLTRANSFERASE"/>
    <property type="match status" value="1"/>
</dbReference>
<dbReference type="GO" id="GO:0016740">
    <property type="term" value="F:transferase activity"/>
    <property type="evidence" value="ECO:0007669"/>
    <property type="project" value="UniProtKB-KW"/>
</dbReference>
<dbReference type="SUPFAM" id="SSF53448">
    <property type="entry name" value="Nucleotide-diphospho-sugar transferases"/>
    <property type="match status" value="1"/>
</dbReference>
<dbReference type="AlphaFoldDB" id="A0A1M6DY39"/>
<dbReference type="STRING" id="579105.SAMN04488096_104234"/>
<dbReference type="EMBL" id="FQYY01000004">
    <property type="protein sequence ID" value="SHI78049.1"/>
    <property type="molecule type" value="Genomic_DNA"/>
</dbReference>
<accession>A0A1M6DY39</accession>
<gene>
    <name evidence="2" type="ORF">SAMN04488096_104234</name>
</gene>
<dbReference type="Pfam" id="PF00535">
    <property type="entry name" value="Glycos_transf_2"/>
    <property type="match status" value="1"/>
</dbReference>
<dbReference type="RefSeq" id="WP_073149868.1">
    <property type="nucleotide sequence ID" value="NZ_FQYY01000004.1"/>
</dbReference>
<keyword evidence="3" id="KW-1185">Reference proteome</keyword>
<reference evidence="2 3" key="1">
    <citation type="submission" date="2016-11" db="EMBL/GenBank/DDBJ databases">
        <authorList>
            <person name="Jaros S."/>
            <person name="Januszkiewicz K."/>
            <person name="Wedrychowicz H."/>
        </authorList>
    </citation>
    <scope>NUCLEOTIDE SEQUENCE [LARGE SCALE GENOMIC DNA]</scope>
    <source>
        <strain evidence="2 3">DSM 21425</strain>
    </source>
</reference>
<dbReference type="InterPro" id="IPR050834">
    <property type="entry name" value="Glycosyltransf_2"/>
</dbReference>
<evidence type="ECO:0000259" key="1">
    <source>
        <dbReference type="Pfam" id="PF00535"/>
    </source>
</evidence>
<name>A0A1M6DY39_9FLAO</name>